<dbReference type="AlphaFoldDB" id="A0A0C9NW46"/>
<dbReference type="PROSITE" id="PS51459">
    <property type="entry name" value="FIDO"/>
    <property type="match status" value="1"/>
</dbReference>
<dbReference type="RefSeq" id="WP_019896508.1">
    <property type="nucleotide sequence ID" value="NZ_BAYM01000051.1"/>
</dbReference>
<sequence>MNTKAVKVAGLSNDTILDISMALINDMGLNKTDNKYLIKLHKDSDQILLDLLSDGNTLKTLSLAIASGPLILNTEAMKVINAQAEKMFREDTIYGIKDSTGADRIIGSIQNSYDGNDFFPGVIKKATAYWFKFATSQMFFNGNKRTALMSGLYFLAVNGFSWPNINGNELYSITVAVANKDISQSELESYIRGKTGLQYFSTPKQALDNSTATLKFHFTIDNPNINP</sequence>
<dbReference type="PANTHER" id="PTHR39426:SF1">
    <property type="entry name" value="HOMOLOGY TO DEATH-ON-CURING PROTEIN OF PHAGE P1"/>
    <property type="match status" value="1"/>
</dbReference>
<feature type="domain" description="Fido" evidence="1">
    <location>
        <begin position="72"/>
        <end position="193"/>
    </location>
</feature>
<dbReference type="EMBL" id="BAYM01000051">
    <property type="protein sequence ID" value="GAN36175.1"/>
    <property type="molecule type" value="Genomic_DNA"/>
</dbReference>
<dbReference type="Proteomes" id="UP000032552">
    <property type="component" value="Unassembled WGS sequence"/>
</dbReference>
<evidence type="ECO:0000259" key="1">
    <source>
        <dbReference type="PROSITE" id="PS51459"/>
    </source>
</evidence>
<organism evidence="2 3">
    <name type="scientific">Lacticaseibacillus paracasei NRIC 0644</name>
    <dbReference type="NCBI Taxonomy" id="1435038"/>
    <lineage>
        <taxon>Bacteria</taxon>
        <taxon>Bacillati</taxon>
        <taxon>Bacillota</taxon>
        <taxon>Bacilli</taxon>
        <taxon>Lactobacillales</taxon>
        <taxon>Lactobacillaceae</taxon>
        <taxon>Lacticaseibacillus</taxon>
    </lineage>
</organism>
<evidence type="ECO:0000313" key="3">
    <source>
        <dbReference type="Proteomes" id="UP000032552"/>
    </source>
</evidence>
<dbReference type="Pfam" id="PF02661">
    <property type="entry name" value="Fic"/>
    <property type="match status" value="1"/>
</dbReference>
<evidence type="ECO:0000313" key="2">
    <source>
        <dbReference type="EMBL" id="GAN36175.1"/>
    </source>
</evidence>
<dbReference type="NCBIfam" id="TIGR01550">
    <property type="entry name" value="DOC_P1"/>
    <property type="match status" value="1"/>
</dbReference>
<reference evidence="3" key="1">
    <citation type="submission" date="2014-05" db="EMBL/GenBank/DDBJ databases">
        <title>Whole genome sequencing of Lactobacillus casei NRIC0644.</title>
        <authorList>
            <person name="Atarashi H."/>
            <person name="Yoshida Y."/>
            <person name="Fujimura S."/>
            <person name="Tanaka N."/>
            <person name="Shiwa Y."/>
            <person name="Yoshikawa H."/>
            <person name="Okada S."/>
            <person name="Nakagawa J."/>
        </authorList>
    </citation>
    <scope>NUCLEOTIDE SEQUENCE [LARGE SCALE GENOMIC DNA]</scope>
    <source>
        <strain evidence="3">NRIC0644</strain>
    </source>
</reference>
<proteinExistence type="predicted"/>
<accession>A0A0C9NW46</accession>
<comment type="caution">
    <text evidence="2">The sequence shown here is derived from an EMBL/GenBank/DDBJ whole genome shotgun (WGS) entry which is preliminary data.</text>
</comment>
<name>A0A0C9NW46_LACPA</name>
<dbReference type="InterPro" id="IPR006440">
    <property type="entry name" value="Doc"/>
</dbReference>
<dbReference type="InterPro" id="IPR053737">
    <property type="entry name" value="Type_II_TA_Toxin"/>
</dbReference>
<dbReference type="GO" id="GO:0016301">
    <property type="term" value="F:kinase activity"/>
    <property type="evidence" value="ECO:0007669"/>
    <property type="project" value="InterPro"/>
</dbReference>
<dbReference type="InterPro" id="IPR003812">
    <property type="entry name" value="Fido"/>
</dbReference>
<dbReference type="Gene3D" id="1.20.120.1870">
    <property type="entry name" value="Fic/DOC protein, Fido domain"/>
    <property type="match status" value="1"/>
</dbReference>
<gene>
    <name evidence="2" type="ORF">LC0644_0764</name>
</gene>
<dbReference type="PANTHER" id="PTHR39426">
    <property type="entry name" value="HOMOLOGY TO DEATH-ON-CURING PROTEIN OF PHAGE P1"/>
    <property type="match status" value="1"/>
</dbReference>
<protein>
    <recommendedName>
        <fullName evidence="1">Fido domain-containing protein</fullName>
    </recommendedName>
</protein>